<dbReference type="GO" id="GO:0009733">
    <property type="term" value="P:response to auxin"/>
    <property type="evidence" value="ECO:0007669"/>
    <property type="project" value="InterPro"/>
</dbReference>
<proteinExistence type="inferred from homology"/>
<reference evidence="2 3" key="1">
    <citation type="journal article" date="2020" name="bioRxiv">
        <title>Sequence and annotation of 42 cannabis genomes reveals extensive copy number variation in cannabinoid synthesis and pathogen resistance genes.</title>
        <authorList>
            <person name="Mckernan K.J."/>
            <person name="Helbert Y."/>
            <person name="Kane L.T."/>
            <person name="Ebling H."/>
            <person name="Zhang L."/>
            <person name="Liu B."/>
            <person name="Eaton Z."/>
            <person name="Mclaughlin S."/>
            <person name="Kingan S."/>
            <person name="Baybayan P."/>
            <person name="Concepcion G."/>
            <person name="Jordan M."/>
            <person name="Riva A."/>
            <person name="Barbazuk W."/>
            <person name="Harkins T."/>
        </authorList>
    </citation>
    <scope>NUCLEOTIDE SEQUENCE [LARGE SCALE GENOMIC DNA]</scope>
    <source>
        <strain evidence="3">cv. Jamaican Lion 4</strain>
        <tissue evidence="2">Leaf</tissue>
    </source>
</reference>
<protein>
    <submittedName>
        <fullName evidence="2">Uncharacterized protein</fullName>
    </submittedName>
</protein>
<evidence type="ECO:0000313" key="2">
    <source>
        <dbReference type="EMBL" id="KAF4357616.1"/>
    </source>
</evidence>
<dbReference type="EMBL" id="JAATIP010000234">
    <property type="protein sequence ID" value="KAF4357616.1"/>
    <property type="molecule type" value="Genomic_DNA"/>
</dbReference>
<dbReference type="PANTHER" id="PTHR31175">
    <property type="entry name" value="AUXIN-RESPONSIVE FAMILY PROTEIN"/>
    <property type="match status" value="1"/>
</dbReference>
<name>A0A7J6EH15_CANSA</name>
<comment type="similarity">
    <text evidence="1">Belongs to the ARG7 family.</text>
</comment>
<organism evidence="2 3">
    <name type="scientific">Cannabis sativa</name>
    <name type="common">Hemp</name>
    <name type="synonym">Marijuana</name>
    <dbReference type="NCBI Taxonomy" id="3483"/>
    <lineage>
        <taxon>Eukaryota</taxon>
        <taxon>Viridiplantae</taxon>
        <taxon>Streptophyta</taxon>
        <taxon>Embryophyta</taxon>
        <taxon>Tracheophyta</taxon>
        <taxon>Spermatophyta</taxon>
        <taxon>Magnoliopsida</taxon>
        <taxon>eudicotyledons</taxon>
        <taxon>Gunneridae</taxon>
        <taxon>Pentapetalae</taxon>
        <taxon>rosids</taxon>
        <taxon>fabids</taxon>
        <taxon>Rosales</taxon>
        <taxon>Cannabaceae</taxon>
        <taxon>Cannabis</taxon>
    </lineage>
</organism>
<dbReference type="InterPro" id="IPR003676">
    <property type="entry name" value="SAUR_fam"/>
</dbReference>
<comment type="caution">
    <text evidence="2">The sequence shown here is derived from an EMBL/GenBank/DDBJ whole genome shotgun (WGS) entry which is preliminary data.</text>
</comment>
<evidence type="ECO:0000313" key="3">
    <source>
        <dbReference type="Proteomes" id="UP000525078"/>
    </source>
</evidence>
<dbReference type="Pfam" id="PF02519">
    <property type="entry name" value="Auxin_inducible"/>
    <property type="match status" value="1"/>
</dbReference>
<dbReference type="PANTHER" id="PTHR31175:SF82">
    <property type="entry name" value="AUXIN-RESPONSIVE PROTEIN SAUR65"/>
    <property type="match status" value="1"/>
</dbReference>
<evidence type="ECO:0000256" key="1">
    <source>
        <dbReference type="ARBA" id="ARBA00006974"/>
    </source>
</evidence>
<dbReference type="AlphaFoldDB" id="A0A7J6EH15"/>
<accession>A0A7J6EH15</accession>
<gene>
    <name evidence="2" type="ORF">F8388_007152</name>
</gene>
<dbReference type="Proteomes" id="UP000525078">
    <property type="component" value="Unassembled WGS sequence"/>
</dbReference>
<sequence>MMMISPKKLIMGRRLHKLVLEGHKRMSFNAGCCRTTFIADRGHFVIYSSDKRRFMLPLTYLRHEIFQELLKISEEEFGLPICGPIVLPCDSFSLNSIISLIRELENRKLCLNYWIN</sequence>